<name>A0ABU1FWR7_9MICC</name>
<sequence>MGVFAGVVVPFLAAVVGAGVGGLISWHFYKQQEALTEQHHDEQTRLSREFAVVGAALRVMEELEAVTPIKRDELGRHWLTRRVRRRQLRKSLSHFVALQPASTREGLRDEVEATLAAFEAFPEGAPIDETSHRTNEGKALTFVIGDYIDGLMGLFARVPDIAPEDLSEKMASLRAVYEKELQSVQERGD</sequence>
<accession>A0ABU1FWR7</accession>
<evidence type="ECO:0000313" key="1">
    <source>
        <dbReference type="EMBL" id="MDR5713116.1"/>
    </source>
</evidence>
<evidence type="ECO:0000313" key="2">
    <source>
        <dbReference type="Proteomes" id="UP001260872"/>
    </source>
</evidence>
<reference evidence="2" key="1">
    <citation type="submission" date="2023-07" db="EMBL/GenBank/DDBJ databases">
        <title>Description of three actinobacteria isolated from air of manufacturing shop in a pharmaceutical factory.</title>
        <authorList>
            <person name="Zhang D.-F."/>
        </authorList>
    </citation>
    <scope>NUCLEOTIDE SEQUENCE [LARGE SCALE GENOMIC DNA]</scope>
    <source>
        <strain evidence="2">CCTCC AB 207010</strain>
    </source>
</reference>
<keyword evidence="2" id="KW-1185">Reference proteome</keyword>
<dbReference type="RefSeq" id="WP_310538480.1">
    <property type="nucleotide sequence ID" value="NZ_BAAAOC010000056.1"/>
</dbReference>
<comment type="caution">
    <text evidence="1">The sequence shown here is derived from an EMBL/GenBank/DDBJ whole genome shotgun (WGS) entry which is preliminary data.</text>
</comment>
<proteinExistence type="predicted"/>
<organism evidence="1 2">
    <name type="scientific">Nesterenkonia flava</name>
    <dbReference type="NCBI Taxonomy" id="469799"/>
    <lineage>
        <taxon>Bacteria</taxon>
        <taxon>Bacillati</taxon>
        <taxon>Actinomycetota</taxon>
        <taxon>Actinomycetes</taxon>
        <taxon>Micrococcales</taxon>
        <taxon>Micrococcaceae</taxon>
        <taxon>Nesterenkonia</taxon>
    </lineage>
</organism>
<dbReference type="EMBL" id="JAVKGT010000064">
    <property type="protein sequence ID" value="MDR5713116.1"/>
    <property type="molecule type" value="Genomic_DNA"/>
</dbReference>
<dbReference type="Proteomes" id="UP001260872">
    <property type="component" value="Unassembled WGS sequence"/>
</dbReference>
<protein>
    <submittedName>
        <fullName evidence="1">Uncharacterized protein</fullName>
    </submittedName>
</protein>
<gene>
    <name evidence="1" type="ORF">RH857_13415</name>
</gene>